<keyword evidence="2" id="KW-1185">Reference proteome</keyword>
<dbReference type="AlphaFoldDB" id="A0A8H6Y9R6"/>
<evidence type="ECO:0000313" key="2">
    <source>
        <dbReference type="Proteomes" id="UP000620124"/>
    </source>
</evidence>
<proteinExistence type="predicted"/>
<sequence>MTLDEPSQFSALPTEVLLIILGELYETHYFPVRRQPGGFVDYNPSRAISTAFRSIGNLRSISVVNQRLRLLCVPLLFKITRCTSLERLKQLRAECTVNPEFARRIEFVQPLLLYISGLKYDARQLDVVETDTEDVLHELLPCLTSLARLDLNAERFDVRLLAAVNSHPILATVAIHELNSPGLHALEMLVLSTDLPFSKILFSTTPVTHRFAPISVRALAQRGARFSYLFLHGLLEIRDGSGDLPDLPGLEQLDLSLRDSIQSWLPHFVQRHAHVHTISFTDWQYMYTLDIPGNEMPFAPQFLNALRSEGLFRVRLDSFSIARPASWTSLKDWKVVKLELRLDDARLVSSSGFSALEAATMLAPGISSLDIILPNSHFVSMFTPASTHIDEFAKSLSSMPSLRTLHLTNAYASLSAGGETPWILPSSKRALRAAREARGTSSCVTALDALRWYGARIVQQAPVLELVHVTDGGTDGRGRFTTPWRLEASFRVRCNGARDLEIVGTPKLEMAPKYLPQGR</sequence>
<gene>
    <name evidence="1" type="ORF">MVEN_01036600</name>
</gene>
<evidence type="ECO:0008006" key="3">
    <source>
        <dbReference type="Google" id="ProtNLM"/>
    </source>
</evidence>
<name>A0A8H6Y9R6_9AGAR</name>
<accession>A0A8H6Y9R6</accession>
<reference evidence="1" key="1">
    <citation type="submission" date="2020-05" db="EMBL/GenBank/DDBJ databases">
        <title>Mycena genomes resolve the evolution of fungal bioluminescence.</title>
        <authorList>
            <person name="Tsai I.J."/>
        </authorList>
    </citation>
    <scope>NUCLEOTIDE SEQUENCE</scope>
    <source>
        <strain evidence="1">CCC161011</strain>
    </source>
</reference>
<comment type="caution">
    <text evidence="1">The sequence shown here is derived from an EMBL/GenBank/DDBJ whole genome shotgun (WGS) entry which is preliminary data.</text>
</comment>
<organism evidence="1 2">
    <name type="scientific">Mycena venus</name>
    <dbReference type="NCBI Taxonomy" id="2733690"/>
    <lineage>
        <taxon>Eukaryota</taxon>
        <taxon>Fungi</taxon>
        <taxon>Dikarya</taxon>
        <taxon>Basidiomycota</taxon>
        <taxon>Agaricomycotina</taxon>
        <taxon>Agaricomycetes</taxon>
        <taxon>Agaricomycetidae</taxon>
        <taxon>Agaricales</taxon>
        <taxon>Marasmiineae</taxon>
        <taxon>Mycenaceae</taxon>
        <taxon>Mycena</taxon>
    </lineage>
</organism>
<evidence type="ECO:0000313" key="1">
    <source>
        <dbReference type="EMBL" id="KAF7357000.1"/>
    </source>
</evidence>
<protein>
    <recommendedName>
        <fullName evidence="3">F-box domain-containing protein</fullName>
    </recommendedName>
</protein>
<dbReference type="OrthoDB" id="3033173at2759"/>
<dbReference type="Proteomes" id="UP000620124">
    <property type="component" value="Unassembled WGS sequence"/>
</dbReference>
<dbReference type="EMBL" id="JACAZI010000007">
    <property type="protein sequence ID" value="KAF7357000.1"/>
    <property type="molecule type" value="Genomic_DNA"/>
</dbReference>